<dbReference type="InterPro" id="IPR051663">
    <property type="entry name" value="CLec_Tetranectin-domain"/>
</dbReference>
<keyword evidence="5" id="KW-0472">Membrane</keyword>
<dbReference type="PROSITE" id="PS50041">
    <property type="entry name" value="C_TYPE_LECTIN_2"/>
    <property type="match status" value="1"/>
</dbReference>
<comment type="subcellular location">
    <subcellularLocation>
        <location evidence="1">Secreted</location>
    </subcellularLocation>
</comment>
<dbReference type="AlphaFoldDB" id="A0AAV4CAH1"/>
<keyword evidence="3" id="KW-0732">Signal</keyword>
<feature type="transmembrane region" description="Helical" evidence="5">
    <location>
        <begin position="52"/>
        <end position="73"/>
    </location>
</feature>
<evidence type="ECO:0000313" key="8">
    <source>
        <dbReference type="Proteomes" id="UP000735302"/>
    </source>
</evidence>
<dbReference type="CDD" id="cd00037">
    <property type="entry name" value="CLECT"/>
    <property type="match status" value="1"/>
</dbReference>
<dbReference type="SMART" id="SM00034">
    <property type="entry name" value="CLECT"/>
    <property type="match status" value="1"/>
</dbReference>
<dbReference type="GO" id="GO:0008083">
    <property type="term" value="F:growth factor activity"/>
    <property type="evidence" value="ECO:0007669"/>
    <property type="project" value="TreeGrafter"/>
</dbReference>
<keyword evidence="2" id="KW-0964">Secreted</keyword>
<evidence type="ECO:0000256" key="2">
    <source>
        <dbReference type="ARBA" id="ARBA00022525"/>
    </source>
</evidence>
<dbReference type="SUPFAM" id="SSF56436">
    <property type="entry name" value="C-type lectin-like"/>
    <property type="match status" value="1"/>
</dbReference>
<dbReference type="GO" id="GO:0030246">
    <property type="term" value="F:carbohydrate binding"/>
    <property type="evidence" value="ECO:0007669"/>
    <property type="project" value="UniProtKB-KW"/>
</dbReference>
<proteinExistence type="predicted"/>
<evidence type="ECO:0000256" key="1">
    <source>
        <dbReference type="ARBA" id="ARBA00004613"/>
    </source>
</evidence>
<keyword evidence="5" id="KW-0812">Transmembrane</keyword>
<accession>A0AAV4CAH1</accession>
<name>A0AAV4CAH1_9GAST</name>
<dbReference type="InterPro" id="IPR001304">
    <property type="entry name" value="C-type_lectin-like"/>
</dbReference>
<dbReference type="PANTHER" id="PTHR22799">
    <property type="entry name" value="TETRANECTIN-RELATED"/>
    <property type="match status" value="1"/>
</dbReference>
<organism evidence="7 8">
    <name type="scientific">Plakobranchus ocellatus</name>
    <dbReference type="NCBI Taxonomy" id="259542"/>
    <lineage>
        <taxon>Eukaryota</taxon>
        <taxon>Metazoa</taxon>
        <taxon>Spiralia</taxon>
        <taxon>Lophotrochozoa</taxon>
        <taxon>Mollusca</taxon>
        <taxon>Gastropoda</taxon>
        <taxon>Heterobranchia</taxon>
        <taxon>Euthyneura</taxon>
        <taxon>Panpulmonata</taxon>
        <taxon>Sacoglossa</taxon>
        <taxon>Placobranchoidea</taxon>
        <taxon>Plakobranchidae</taxon>
        <taxon>Plakobranchus</taxon>
    </lineage>
</organism>
<dbReference type="GO" id="GO:0005615">
    <property type="term" value="C:extracellular space"/>
    <property type="evidence" value="ECO:0007669"/>
    <property type="project" value="TreeGrafter"/>
</dbReference>
<gene>
    <name evidence="7" type="ORF">PoB_005506200</name>
</gene>
<dbReference type="EMBL" id="BLXT01006043">
    <property type="protein sequence ID" value="GFO28557.1"/>
    <property type="molecule type" value="Genomic_DNA"/>
</dbReference>
<keyword evidence="8" id="KW-1185">Reference proteome</keyword>
<reference evidence="7 8" key="1">
    <citation type="journal article" date="2021" name="Elife">
        <title>Chloroplast acquisition without the gene transfer in kleptoplastic sea slugs, Plakobranchus ocellatus.</title>
        <authorList>
            <person name="Maeda T."/>
            <person name="Takahashi S."/>
            <person name="Yoshida T."/>
            <person name="Shimamura S."/>
            <person name="Takaki Y."/>
            <person name="Nagai Y."/>
            <person name="Toyoda A."/>
            <person name="Suzuki Y."/>
            <person name="Arimoto A."/>
            <person name="Ishii H."/>
            <person name="Satoh N."/>
            <person name="Nishiyama T."/>
            <person name="Hasebe M."/>
            <person name="Maruyama T."/>
            <person name="Minagawa J."/>
            <person name="Obokata J."/>
            <person name="Shigenobu S."/>
        </authorList>
    </citation>
    <scope>NUCLEOTIDE SEQUENCE [LARGE SCALE GENOMIC DNA]</scope>
</reference>
<keyword evidence="5" id="KW-1133">Transmembrane helix</keyword>
<evidence type="ECO:0000256" key="4">
    <source>
        <dbReference type="ARBA" id="ARBA00022734"/>
    </source>
</evidence>
<dbReference type="InterPro" id="IPR016187">
    <property type="entry name" value="CTDL_fold"/>
</dbReference>
<evidence type="ECO:0000256" key="5">
    <source>
        <dbReference type="SAM" id="Phobius"/>
    </source>
</evidence>
<sequence>MNRIILHWSVTTDQTLLRNVGVHICRNDVSLTDLTAPRCFDDSIGASVTMSVLPILLLLGVLMIVSVQGYVSYDVSYNYLNRRYHVSKEYEKFNLAQMNDRCKQLGGYLVQFDNKHEASFVARYIDSIRGGGPYFTGITDEESEGRFYTYNDKKPVIFVKWRWFQPDNWWNEDCVEIWKTGFNDRHCGTRGKYICEVPA</sequence>
<protein>
    <submittedName>
        <fullName evidence="7">Collectin-12</fullName>
    </submittedName>
</protein>
<keyword evidence="4" id="KW-0430">Lectin</keyword>
<comment type="caution">
    <text evidence="7">The sequence shown here is derived from an EMBL/GenBank/DDBJ whole genome shotgun (WGS) entry which is preliminary data.</text>
</comment>
<evidence type="ECO:0000256" key="3">
    <source>
        <dbReference type="ARBA" id="ARBA00022729"/>
    </source>
</evidence>
<dbReference type="Pfam" id="PF00059">
    <property type="entry name" value="Lectin_C"/>
    <property type="match status" value="1"/>
</dbReference>
<evidence type="ECO:0000313" key="7">
    <source>
        <dbReference type="EMBL" id="GFO28557.1"/>
    </source>
</evidence>
<dbReference type="PANTHER" id="PTHR22799:SF1">
    <property type="entry name" value="C-TYPE LECTIN DOMAIN FAMILY 11 MEMBER A"/>
    <property type="match status" value="1"/>
</dbReference>
<evidence type="ECO:0000259" key="6">
    <source>
        <dbReference type="PROSITE" id="PS50041"/>
    </source>
</evidence>
<dbReference type="Proteomes" id="UP000735302">
    <property type="component" value="Unassembled WGS sequence"/>
</dbReference>
<dbReference type="Gene3D" id="3.10.100.10">
    <property type="entry name" value="Mannose-Binding Protein A, subunit A"/>
    <property type="match status" value="1"/>
</dbReference>
<feature type="domain" description="C-type lectin" evidence="6">
    <location>
        <begin position="79"/>
        <end position="196"/>
    </location>
</feature>
<dbReference type="InterPro" id="IPR016186">
    <property type="entry name" value="C-type_lectin-like/link_sf"/>
</dbReference>